<evidence type="ECO:0000256" key="1">
    <source>
        <dbReference type="SAM" id="Coils"/>
    </source>
</evidence>
<gene>
    <name evidence="2" type="ORF">MALL_0017</name>
</gene>
<proteinExistence type="predicted"/>
<comment type="caution">
    <text evidence="2">The sequence shown here is derived from an EMBL/GenBank/DDBJ whole genome shotgun (WGS) entry which is preliminary data.</text>
</comment>
<dbReference type="OrthoDB" id="3224137at2"/>
<keyword evidence="3" id="KW-1185">Reference proteome</keyword>
<dbReference type="RefSeq" id="WP_005683587.1">
    <property type="nucleotide sequence ID" value="NZ_ADNC01000020.1"/>
</dbReference>
<dbReference type="EMBL" id="ADNC01000020">
    <property type="protein sequence ID" value="EFF41479.1"/>
    <property type="molecule type" value="Genomic_DNA"/>
</dbReference>
<dbReference type="AlphaFoldDB" id="D4XVZ7"/>
<accession>D4XVZ7</accession>
<evidence type="ECO:0000313" key="3">
    <source>
        <dbReference type="Proteomes" id="UP000004757"/>
    </source>
</evidence>
<evidence type="ECO:0000313" key="2">
    <source>
        <dbReference type="EMBL" id="EFF41479.1"/>
    </source>
</evidence>
<dbReference type="Pfam" id="PF09903">
    <property type="entry name" value="DUF2130"/>
    <property type="match status" value="1"/>
</dbReference>
<name>D4XVZ7_9BACT</name>
<dbReference type="Proteomes" id="UP000004757">
    <property type="component" value="Unassembled WGS sequence"/>
</dbReference>
<evidence type="ECO:0008006" key="4">
    <source>
        <dbReference type="Google" id="ProtNLM"/>
    </source>
</evidence>
<keyword evidence="1" id="KW-0175">Coiled coil</keyword>
<protein>
    <recommendedName>
        <fullName evidence="4">DUF2130 domain-containing protein</fullName>
    </recommendedName>
</protein>
<dbReference type="eggNOG" id="COG4487">
    <property type="taxonomic scope" value="Bacteria"/>
</dbReference>
<feature type="coiled-coil region" evidence="1">
    <location>
        <begin position="128"/>
        <end position="158"/>
    </location>
</feature>
<dbReference type="InterPro" id="IPR019219">
    <property type="entry name" value="DUF2130"/>
</dbReference>
<reference evidence="2 3" key="1">
    <citation type="submission" date="2010-03" db="EMBL/GenBank/DDBJ databases">
        <authorList>
            <person name="Glass J.I."/>
            <person name="Benders G.A."/>
            <person name="Durkin A.S."/>
            <person name="Farmerie W.G."/>
            <person name="Hlavinka K."/>
            <person name="Hostetler J."/>
            <person name="Jackson J."/>
            <person name="May M.A."/>
            <person name="Miller R.H."/>
            <person name="Paralanov V."/>
            <person name="Radune D."/>
            <person name="Szczypinski B."/>
            <person name="Brown D.R."/>
        </authorList>
    </citation>
    <scope>NUCLEOTIDE SEQUENCE [LARGE SCALE GENOMIC DNA]</scope>
    <source>
        <strain evidence="2 3">A21JP2</strain>
    </source>
</reference>
<sequence>MSQIKCPNCSQTFTVDENLYNKIVKQIRDDEFKHEINSILSEKELLIKNHYALKEKELTNKINLLNESIKVNQKDFELQKNNSLQEKENKIFELTSKLNSIEELSKNKTDSLLNEQKARLEHTYLMQISKQEKEIEILKNKESNFENAKKLALNEKETKIIELNNILLANQVNKELEIKKNEEIFKNQIKEKDDQISFLKDYKSKQSVKLLGESLEKHCEIEFNLLRATAFPYAYFEKDNDTSLDGTKGDYIFRDYSEQNIEYISIMFEMKNEQDESKNKKKNEDFFEKLNKDRNNKKCEYAVLVSTLESDSELYNKGIVDVSYRFPKMYVIRPQFFIPLISILRNSAQKSIAYKAQLEKFESQNVDVTNFEKNWINLKMILQLIIIVQKRFWRSYYLY</sequence>
<dbReference type="PIRSF" id="PIRSF005850">
    <property type="entry name" value="UCP005850"/>
    <property type="match status" value="1"/>
</dbReference>
<organism evidence="2 3">
    <name type="scientific">Mycoplasmopsis alligatoris A21JP2</name>
    <dbReference type="NCBI Taxonomy" id="747682"/>
    <lineage>
        <taxon>Bacteria</taxon>
        <taxon>Bacillati</taxon>
        <taxon>Mycoplasmatota</taxon>
        <taxon>Mycoplasmoidales</taxon>
        <taxon>Metamycoplasmataceae</taxon>
        <taxon>Mycoplasmopsis</taxon>
    </lineage>
</organism>
<feature type="non-terminal residue" evidence="2">
    <location>
        <position position="399"/>
    </location>
</feature>